<dbReference type="EMBL" id="AVOT02043200">
    <property type="protein sequence ID" value="MBW0538607.1"/>
    <property type="molecule type" value="Genomic_DNA"/>
</dbReference>
<reference evidence="1" key="1">
    <citation type="submission" date="2021-03" db="EMBL/GenBank/DDBJ databases">
        <title>Draft genome sequence of rust myrtle Austropuccinia psidii MF-1, a brazilian biotype.</title>
        <authorList>
            <person name="Quecine M.C."/>
            <person name="Pachon D.M.R."/>
            <person name="Bonatelli M.L."/>
            <person name="Correr F.H."/>
            <person name="Franceschini L.M."/>
            <person name="Leite T.F."/>
            <person name="Margarido G.R.A."/>
            <person name="Almeida C.A."/>
            <person name="Ferrarezi J.A."/>
            <person name="Labate C.A."/>
        </authorList>
    </citation>
    <scope>NUCLEOTIDE SEQUENCE</scope>
    <source>
        <strain evidence="1">MF-1</strain>
    </source>
</reference>
<keyword evidence="2" id="KW-1185">Reference proteome</keyword>
<name>A0A9Q3FK73_9BASI</name>
<dbReference type="Proteomes" id="UP000765509">
    <property type="component" value="Unassembled WGS sequence"/>
</dbReference>
<evidence type="ECO:0000313" key="2">
    <source>
        <dbReference type="Proteomes" id="UP000765509"/>
    </source>
</evidence>
<organism evidence="1 2">
    <name type="scientific">Austropuccinia psidii MF-1</name>
    <dbReference type="NCBI Taxonomy" id="1389203"/>
    <lineage>
        <taxon>Eukaryota</taxon>
        <taxon>Fungi</taxon>
        <taxon>Dikarya</taxon>
        <taxon>Basidiomycota</taxon>
        <taxon>Pucciniomycotina</taxon>
        <taxon>Pucciniomycetes</taxon>
        <taxon>Pucciniales</taxon>
        <taxon>Sphaerophragmiaceae</taxon>
        <taxon>Austropuccinia</taxon>
    </lineage>
</organism>
<protein>
    <submittedName>
        <fullName evidence="1">Uncharacterized protein</fullName>
    </submittedName>
</protein>
<gene>
    <name evidence="1" type="ORF">O181_078322</name>
</gene>
<proteinExistence type="predicted"/>
<sequence>MEYMGPILQMFNQACNVFQSKASSKHLVLPYYQVILNRLTHYASKSPHSWRQACEAAHAKLKKYYKYEMSNNDSLIVTLLNSKYHEGIFKQMGVPPHQAKEVIDILACGFSTLAQNKQSGGVTGEQESSADNLSEPETFDLLKHLKQPPIEATYDVLHLQDD</sequence>
<evidence type="ECO:0000313" key="1">
    <source>
        <dbReference type="EMBL" id="MBW0538607.1"/>
    </source>
</evidence>
<dbReference type="AlphaFoldDB" id="A0A9Q3FK73"/>
<dbReference type="OrthoDB" id="3264316at2759"/>
<comment type="caution">
    <text evidence="1">The sequence shown here is derived from an EMBL/GenBank/DDBJ whole genome shotgun (WGS) entry which is preliminary data.</text>
</comment>
<accession>A0A9Q3FK73</accession>